<protein>
    <recommendedName>
        <fullName evidence="3">MEIS N-terminal domain-containing protein</fullName>
    </recommendedName>
</protein>
<dbReference type="STRING" id="32264.T1JQK6"/>
<organism evidence="4 5">
    <name type="scientific">Tetranychus urticae</name>
    <name type="common">Two-spotted spider mite</name>
    <dbReference type="NCBI Taxonomy" id="32264"/>
    <lineage>
        <taxon>Eukaryota</taxon>
        <taxon>Metazoa</taxon>
        <taxon>Ecdysozoa</taxon>
        <taxon>Arthropoda</taxon>
        <taxon>Chelicerata</taxon>
        <taxon>Arachnida</taxon>
        <taxon>Acari</taxon>
        <taxon>Acariformes</taxon>
        <taxon>Trombidiformes</taxon>
        <taxon>Prostigmata</taxon>
        <taxon>Eleutherengona</taxon>
        <taxon>Raphignathae</taxon>
        <taxon>Tetranychoidea</taxon>
        <taxon>Tetranychidae</taxon>
        <taxon>Tetranychus</taxon>
    </lineage>
</organism>
<keyword evidence="1" id="KW-0539">Nucleus</keyword>
<dbReference type="AlphaFoldDB" id="T1JQK6"/>
<dbReference type="Proteomes" id="UP000015104">
    <property type="component" value="Unassembled WGS sequence"/>
</dbReference>
<accession>T1JQK6</accession>
<evidence type="ECO:0000259" key="3">
    <source>
        <dbReference type="Pfam" id="PF16493"/>
    </source>
</evidence>
<evidence type="ECO:0000256" key="2">
    <source>
        <dbReference type="SAM" id="Phobius"/>
    </source>
</evidence>
<dbReference type="HOGENOM" id="CLU_2402503_0_0_1"/>
<dbReference type="InterPro" id="IPR032453">
    <property type="entry name" value="PKNOX/Meis_N"/>
</dbReference>
<feature type="transmembrane region" description="Helical" evidence="2">
    <location>
        <begin position="94"/>
        <end position="121"/>
    </location>
</feature>
<feature type="domain" description="MEIS N-terminal" evidence="3">
    <location>
        <begin position="38"/>
        <end position="80"/>
    </location>
</feature>
<reference evidence="4" key="2">
    <citation type="submission" date="2015-06" db="UniProtKB">
        <authorList>
            <consortium name="EnsemblMetazoa"/>
        </authorList>
    </citation>
    <scope>IDENTIFICATION</scope>
</reference>
<keyword evidence="2" id="KW-0472">Membrane</keyword>
<evidence type="ECO:0000313" key="4">
    <source>
        <dbReference type="EnsemblMetazoa" id="tetur01g03550.1"/>
    </source>
</evidence>
<keyword evidence="5" id="KW-1185">Reference proteome</keyword>
<sequence length="122" mass="13850">MAHPYDPMTTLQYGPSVNYGNAVHGYQGNHVMGTDIVKRDKDAIYGHPLFPLLALIFEKCELATCTPRDSGLSSGDVYKNSQEMVVLYKLDDKVYMRFSCAFVSAVLINYDFVYLDCFIFIR</sequence>
<dbReference type="eggNOG" id="KOG0773">
    <property type="taxonomic scope" value="Eukaryota"/>
</dbReference>
<keyword evidence="2" id="KW-0812">Transmembrane</keyword>
<evidence type="ECO:0000313" key="5">
    <source>
        <dbReference type="Proteomes" id="UP000015104"/>
    </source>
</evidence>
<reference evidence="5" key="1">
    <citation type="submission" date="2011-08" db="EMBL/GenBank/DDBJ databases">
        <authorList>
            <person name="Rombauts S."/>
        </authorList>
    </citation>
    <scope>NUCLEOTIDE SEQUENCE</scope>
    <source>
        <strain evidence="5">London</strain>
    </source>
</reference>
<evidence type="ECO:0000256" key="1">
    <source>
        <dbReference type="ARBA" id="ARBA00023242"/>
    </source>
</evidence>
<dbReference type="EMBL" id="CAEY01000437">
    <property type="status" value="NOT_ANNOTATED_CDS"/>
    <property type="molecule type" value="Genomic_DNA"/>
</dbReference>
<dbReference type="EnsemblMetazoa" id="tetur01g03550.1">
    <property type="protein sequence ID" value="tetur01g03550.1"/>
    <property type="gene ID" value="tetur01g03550"/>
</dbReference>
<dbReference type="Pfam" id="PF16493">
    <property type="entry name" value="Meis_PKNOX_N"/>
    <property type="match status" value="1"/>
</dbReference>
<keyword evidence="2" id="KW-1133">Transmembrane helix</keyword>
<proteinExistence type="predicted"/>
<name>T1JQK6_TETUR</name>